<dbReference type="Gene3D" id="1.10.472.80">
    <property type="entry name" value="Ypt/Rab-GAP domain of gyp1p, domain 3"/>
    <property type="match status" value="1"/>
</dbReference>
<name>A0AAN6D407_9ASCO</name>
<sequence length="615" mass="69709">MLVSTENCSACDSTGNSKVDDAVDVMNQGRNNTSLLGSKSLLKSKIYEPLDLQSNSSTSSTPAKFRGFKYKGRPPITEVPELMELCEEFLLTTNVTGLSMIARQRGLPPSLRHKIWPLLLKYHPYVLNPYVQPDDDVDDVDDDGELRIPEAQIKADLNRYLRNTERYKPKILTPELKDLFEIQDKIFETLECAIIKFLKKWGSIVHYNSGLAWIALGLAEWVPPLLDSQIVLCGKDDIAKNGTKLRNINDTYFEKMDHEGTGTVSHSSTLSSTPVVSSSPKSVSSLESLDPHVASSNHSFKPMTFAEIYERMVLVILHTPDPTKKQSKPNYQYSDESSDDLPKFGGSIEDRISFFLYCLRRLLPELHKFMSEEGLLKGDWILWWLKYCASKVWSRYDRGRVWDLLLGFRNTFDEEEMKQLGQLTEEQKRLLGPDLFWNPLFEPDVHYKKGRSSSIKTLINQVSLSFDQTPTLSSLSLKDDDDIEDMPLNETGLPLSQIDAHVQLIFISLAFLKAKEFTIMELDQSEIKQLLNNLSSLKMSEIRSLVGGDGQIATSSHPPDNCSCASCNGSVNSSTSVLSSHNYQMKKSNRDIENIILEAGELWRKFIYLEMIEES</sequence>
<feature type="region of interest" description="Disordered" evidence="1">
    <location>
        <begin position="261"/>
        <end position="283"/>
    </location>
</feature>
<proteinExistence type="predicted"/>
<protein>
    <recommendedName>
        <fullName evidence="2">Rab-GAP TBC domain-containing protein</fullName>
    </recommendedName>
</protein>
<evidence type="ECO:0000313" key="4">
    <source>
        <dbReference type="Proteomes" id="UP000738402"/>
    </source>
</evidence>
<feature type="compositionally biased region" description="Low complexity" evidence="1">
    <location>
        <begin position="263"/>
        <end position="283"/>
    </location>
</feature>
<reference evidence="3" key="1">
    <citation type="journal article" date="2021" name="G3 (Bethesda)">
        <title>Genomic diversity, chromosomal rearrangements, and interspecies hybridization in the ogataea polymorpha species complex.</title>
        <authorList>
            <person name="Hanson S.J."/>
            <person name="Cinneide E.O."/>
            <person name="Salzberg L.I."/>
            <person name="Wolfe K.H."/>
            <person name="McGowan J."/>
            <person name="Fitzpatrick D.A."/>
            <person name="Matlin K."/>
        </authorList>
    </citation>
    <scope>NUCLEOTIDE SEQUENCE</scope>
    <source>
        <strain evidence="3">83-405-1</strain>
    </source>
</reference>
<organism evidence="3 4">
    <name type="scientific">Ogataea haglerorum</name>
    <dbReference type="NCBI Taxonomy" id="1937702"/>
    <lineage>
        <taxon>Eukaryota</taxon>
        <taxon>Fungi</taxon>
        <taxon>Dikarya</taxon>
        <taxon>Ascomycota</taxon>
        <taxon>Saccharomycotina</taxon>
        <taxon>Pichiomycetes</taxon>
        <taxon>Pichiales</taxon>
        <taxon>Pichiaceae</taxon>
        <taxon>Ogataea</taxon>
    </lineage>
</organism>
<dbReference type="InterPro" id="IPR035969">
    <property type="entry name" value="Rab-GAP_TBC_sf"/>
</dbReference>
<comment type="caution">
    <text evidence="3">The sequence shown here is derived from an EMBL/GenBank/DDBJ whole genome shotgun (WGS) entry which is preliminary data.</text>
</comment>
<dbReference type="InterPro" id="IPR000195">
    <property type="entry name" value="Rab-GAP-TBC_dom"/>
</dbReference>
<evidence type="ECO:0000313" key="3">
    <source>
        <dbReference type="EMBL" id="KAG7726455.1"/>
    </source>
</evidence>
<gene>
    <name evidence="3" type="ORF">KL933_003386</name>
</gene>
<dbReference type="EMBL" id="JAHLUH010000009">
    <property type="protein sequence ID" value="KAG7726455.1"/>
    <property type="molecule type" value="Genomic_DNA"/>
</dbReference>
<dbReference type="AlphaFoldDB" id="A0AAN6D407"/>
<evidence type="ECO:0000259" key="2">
    <source>
        <dbReference type="PROSITE" id="PS50086"/>
    </source>
</evidence>
<dbReference type="Proteomes" id="UP000738402">
    <property type="component" value="Unassembled WGS sequence"/>
</dbReference>
<dbReference type="SMART" id="SM00164">
    <property type="entry name" value="TBC"/>
    <property type="match status" value="1"/>
</dbReference>
<dbReference type="PROSITE" id="PS50086">
    <property type="entry name" value="TBC_RABGAP"/>
    <property type="match status" value="1"/>
</dbReference>
<accession>A0AAN6D407</accession>
<dbReference type="SUPFAM" id="SSF47923">
    <property type="entry name" value="Ypt/Rab-GAP domain of gyp1p"/>
    <property type="match status" value="2"/>
</dbReference>
<feature type="domain" description="Rab-GAP TBC" evidence="2">
    <location>
        <begin position="106"/>
        <end position="409"/>
    </location>
</feature>
<evidence type="ECO:0000256" key="1">
    <source>
        <dbReference type="SAM" id="MobiDB-lite"/>
    </source>
</evidence>